<keyword evidence="7" id="KW-0131">Cell cycle</keyword>
<dbReference type="InterPro" id="IPR004582">
    <property type="entry name" value="Checkpoint_prot_Rad17_Rad24"/>
</dbReference>
<feature type="compositionally biased region" description="Basic residues" evidence="8">
    <location>
        <begin position="68"/>
        <end position="80"/>
    </location>
</feature>
<feature type="region of interest" description="Disordered" evidence="8">
    <location>
        <begin position="623"/>
        <end position="652"/>
    </location>
</feature>
<dbReference type="GO" id="GO:0000077">
    <property type="term" value="P:DNA damage checkpoint signaling"/>
    <property type="evidence" value="ECO:0007669"/>
    <property type="project" value="TreeGrafter"/>
</dbReference>
<evidence type="ECO:0000313" key="10">
    <source>
        <dbReference type="Proteomes" id="UP000186922"/>
    </source>
</evidence>
<name>A0A1D1VSD1_RAMVA</name>
<evidence type="ECO:0000256" key="5">
    <source>
        <dbReference type="ARBA" id="ARBA00022840"/>
    </source>
</evidence>
<dbReference type="PANTHER" id="PTHR12172">
    <property type="entry name" value="CELL CYCLE CHECKPOINT PROTEIN RAD17"/>
    <property type="match status" value="1"/>
</dbReference>
<keyword evidence="5" id="KW-0067">ATP-binding</keyword>
<dbReference type="AlphaFoldDB" id="A0A1D1VSD1"/>
<reference evidence="9 10" key="1">
    <citation type="journal article" date="2016" name="Nat. Commun.">
        <title>Extremotolerant tardigrade genome and improved radiotolerance of human cultured cells by tardigrade-unique protein.</title>
        <authorList>
            <person name="Hashimoto T."/>
            <person name="Horikawa D.D."/>
            <person name="Saito Y."/>
            <person name="Kuwahara H."/>
            <person name="Kozuka-Hata H."/>
            <person name="Shin-I T."/>
            <person name="Minakuchi Y."/>
            <person name="Ohishi K."/>
            <person name="Motoyama A."/>
            <person name="Aizu T."/>
            <person name="Enomoto A."/>
            <person name="Kondo K."/>
            <person name="Tanaka S."/>
            <person name="Hara Y."/>
            <person name="Koshikawa S."/>
            <person name="Sagara H."/>
            <person name="Miura T."/>
            <person name="Yokobori S."/>
            <person name="Miyagawa K."/>
            <person name="Suzuki Y."/>
            <person name="Kubo T."/>
            <person name="Oyama M."/>
            <person name="Kohara Y."/>
            <person name="Fujiyama A."/>
            <person name="Arakawa K."/>
            <person name="Katayama T."/>
            <person name="Toyoda A."/>
            <person name="Kunieda T."/>
        </authorList>
    </citation>
    <scope>NUCLEOTIDE SEQUENCE [LARGE SCALE GENOMIC DNA]</scope>
    <source>
        <strain evidence="9 10">YOKOZUNA-1</strain>
    </source>
</reference>
<evidence type="ECO:0000256" key="8">
    <source>
        <dbReference type="SAM" id="MobiDB-lite"/>
    </source>
</evidence>
<comment type="subcellular location">
    <subcellularLocation>
        <location evidence="1">Nucleus</location>
    </subcellularLocation>
</comment>
<keyword evidence="10" id="KW-1185">Reference proteome</keyword>
<dbReference type="SUPFAM" id="SSF52540">
    <property type="entry name" value="P-loop containing nucleoside triphosphate hydrolases"/>
    <property type="match status" value="1"/>
</dbReference>
<dbReference type="PANTHER" id="PTHR12172:SF0">
    <property type="entry name" value="CELL CYCLE CHECKPOINT PROTEIN RAD17"/>
    <property type="match status" value="1"/>
</dbReference>
<keyword evidence="6" id="KW-0539">Nucleus</keyword>
<feature type="region of interest" description="Disordered" evidence="8">
    <location>
        <begin position="1"/>
        <end position="80"/>
    </location>
</feature>
<evidence type="ECO:0000313" key="9">
    <source>
        <dbReference type="EMBL" id="GAV04430.1"/>
    </source>
</evidence>
<evidence type="ECO:0000256" key="1">
    <source>
        <dbReference type="ARBA" id="ARBA00004123"/>
    </source>
</evidence>
<feature type="region of interest" description="Disordered" evidence="8">
    <location>
        <begin position="586"/>
        <end position="611"/>
    </location>
</feature>
<dbReference type="STRING" id="947166.A0A1D1VSD1"/>
<sequence length="652" mass="73087">MAWCSPDFGSAAGPFRIPEPRSLPISVARQRRQPDSDKSQSNGVSHGNDSNAEEINLAEESTAAAGSSRKRSLSSTVKSKRFRDGKTARELLADVQARASSEFLELWDKKHSPQNKSELAVNPRKIAEVEAWMKDAQNNGKLLVLTGPAGSGRSATVKAIAKEAKVKLSEWKSSTYAPFDKDTEERTYYEPQDVQFDHFLHSSNRRSVMEDAAEATATIVLLEELPESYARNPVKFHDLIRRNLNAKNTIRLVFILTEDFAGNSRFYTMFPASVVSQLAITVINFNPITSPSMRKALTAISRKELAGTNIPVPTEKIEELATSGRGDLRACLTSLQFYCAAEKSRKRKPAGQKIIPMPVLSDMRDQSLLLFRAVGRAFYVKRNVADPINSFGLPPSLFVEARRPLTYVPEDIVEHCSTSNDNFNAFLHENYSYFVQDLSLLERATETFSVADLVSSNWMSRDQLQSCTSSIIIRGLLHLQRAEFKQQYHPVEKPAATAVWKKVQERKSSAQSVINDISPCVRTSVIFGDLMPFLGKIIPSWNTSDQHTFLRDIGTFPDVPRHFCVKREVLKEDEWYDARMVARAKVKPSSEKPTTQPGSDTGLEDQLSQTQIQADDSFFPEAVNFDLPSSSQSTREYDTSDVMIEEDDDAEF</sequence>
<evidence type="ECO:0000256" key="7">
    <source>
        <dbReference type="ARBA" id="ARBA00023306"/>
    </source>
</evidence>
<dbReference type="GO" id="GO:0005634">
    <property type="term" value="C:nucleus"/>
    <property type="evidence" value="ECO:0007669"/>
    <property type="project" value="UniProtKB-SubCell"/>
</dbReference>
<gene>
    <name evidence="9" type="primary">RvY_14705-1</name>
    <name evidence="9" type="synonym">RvY_14705.1</name>
    <name evidence="9" type="ORF">RvY_14705</name>
</gene>
<dbReference type="Pfam" id="PF03215">
    <property type="entry name" value="Rad17"/>
    <property type="match status" value="1"/>
</dbReference>
<dbReference type="EMBL" id="BDGG01000010">
    <property type="protein sequence ID" value="GAV04430.1"/>
    <property type="molecule type" value="Genomic_DNA"/>
</dbReference>
<feature type="compositionally biased region" description="Polar residues" evidence="8">
    <location>
        <begin position="39"/>
        <end position="50"/>
    </location>
</feature>
<comment type="similarity">
    <text evidence="2">Belongs to the rad17/RAD24 family.</text>
</comment>
<feature type="compositionally biased region" description="Acidic residues" evidence="8">
    <location>
        <begin position="643"/>
        <end position="652"/>
    </location>
</feature>
<dbReference type="Proteomes" id="UP000186922">
    <property type="component" value="Unassembled WGS sequence"/>
</dbReference>
<proteinExistence type="inferred from homology"/>
<dbReference type="InterPro" id="IPR027417">
    <property type="entry name" value="P-loop_NTPase"/>
</dbReference>
<dbReference type="GO" id="GO:0033314">
    <property type="term" value="P:mitotic DNA replication checkpoint signaling"/>
    <property type="evidence" value="ECO:0007669"/>
    <property type="project" value="TreeGrafter"/>
</dbReference>
<dbReference type="Gene3D" id="3.40.50.300">
    <property type="entry name" value="P-loop containing nucleotide triphosphate hydrolases"/>
    <property type="match status" value="1"/>
</dbReference>
<keyword evidence="4" id="KW-0227">DNA damage</keyword>
<evidence type="ECO:0000256" key="4">
    <source>
        <dbReference type="ARBA" id="ARBA00022763"/>
    </source>
</evidence>
<accession>A0A1D1VSD1</accession>
<organism evidence="9 10">
    <name type="scientific">Ramazzottius varieornatus</name>
    <name type="common">Water bear</name>
    <name type="synonym">Tardigrade</name>
    <dbReference type="NCBI Taxonomy" id="947166"/>
    <lineage>
        <taxon>Eukaryota</taxon>
        <taxon>Metazoa</taxon>
        <taxon>Ecdysozoa</taxon>
        <taxon>Tardigrada</taxon>
        <taxon>Eutardigrada</taxon>
        <taxon>Parachela</taxon>
        <taxon>Hypsibioidea</taxon>
        <taxon>Ramazzottiidae</taxon>
        <taxon>Ramazzottius</taxon>
    </lineage>
</organism>
<dbReference type="GO" id="GO:0003689">
    <property type="term" value="F:DNA clamp loader activity"/>
    <property type="evidence" value="ECO:0007669"/>
    <property type="project" value="TreeGrafter"/>
</dbReference>
<dbReference type="GO" id="GO:0006281">
    <property type="term" value="P:DNA repair"/>
    <property type="evidence" value="ECO:0007669"/>
    <property type="project" value="InterPro"/>
</dbReference>
<keyword evidence="3" id="KW-0547">Nucleotide-binding</keyword>
<protein>
    <recommendedName>
        <fullName evidence="11">Cell cycle checkpoint protein RAD17</fullName>
    </recommendedName>
</protein>
<dbReference type="OrthoDB" id="10265971at2759"/>
<evidence type="ECO:0008006" key="11">
    <source>
        <dbReference type="Google" id="ProtNLM"/>
    </source>
</evidence>
<evidence type="ECO:0000256" key="6">
    <source>
        <dbReference type="ARBA" id="ARBA00023242"/>
    </source>
</evidence>
<dbReference type="GO" id="GO:0003682">
    <property type="term" value="F:chromatin binding"/>
    <property type="evidence" value="ECO:0007669"/>
    <property type="project" value="TreeGrafter"/>
</dbReference>
<evidence type="ECO:0000256" key="3">
    <source>
        <dbReference type="ARBA" id="ARBA00022741"/>
    </source>
</evidence>
<dbReference type="GO" id="GO:0005524">
    <property type="term" value="F:ATP binding"/>
    <property type="evidence" value="ECO:0007669"/>
    <property type="project" value="UniProtKB-KW"/>
</dbReference>
<comment type="caution">
    <text evidence="9">The sequence shown here is derived from an EMBL/GenBank/DDBJ whole genome shotgun (WGS) entry which is preliminary data.</text>
</comment>
<evidence type="ECO:0000256" key="2">
    <source>
        <dbReference type="ARBA" id="ARBA00006168"/>
    </source>
</evidence>